<accession>A0A6I0DXD1</accession>
<sequence>MAVFTQDGRVALAKALYDMTLFLAVGEGLPAWGDQPRPTTPEEQAAQDAAWSILTSLENAVGMTRTRDKYFVVPDPNGEIVMADGAKFSQSSEPTGFIFIRFQLDLDDASTNTLRETGMYVGTKLAESVPAGKMYIPVADIVDLGKMIEVDRFSPIIRDGSIGQTFTFVLTM</sequence>
<dbReference type="Pfam" id="PF25691">
    <property type="entry name" value="BW3TFN"/>
    <property type="match status" value="1"/>
</dbReference>
<protein>
    <submittedName>
        <fullName evidence="1">Uncharacterized protein</fullName>
    </submittedName>
</protein>
<dbReference type="RefSeq" id="WP_151576440.1">
    <property type="nucleotide sequence ID" value="NZ_WBWX01000002.1"/>
</dbReference>
<name>A0A6I0DXD1_BRUAN</name>
<comment type="caution">
    <text evidence="1">The sequence shown here is derived from an EMBL/GenBank/DDBJ whole genome shotgun (WGS) entry which is preliminary data.</text>
</comment>
<reference evidence="1 2" key="1">
    <citation type="submission" date="2019-09" db="EMBL/GenBank/DDBJ databases">
        <title>Taxonomic organization of the family Brucellaceae based on a phylogenomic approach.</title>
        <authorList>
            <person name="Leclercq S."/>
            <person name="Cloeckaert A."/>
            <person name="Zygmunt M.S."/>
        </authorList>
    </citation>
    <scope>NUCLEOTIDE SEQUENCE [LARGE SCALE GENOMIC DNA]</scope>
    <source>
        <strain evidence="1 2">CCUG 34461</strain>
    </source>
</reference>
<dbReference type="EMBL" id="WBWX01000002">
    <property type="protein sequence ID" value="KAB2801632.1"/>
    <property type="molecule type" value="Genomic_DNA"/>
</dbReference>
<dbReference type="AlphaFoldDB" id="A0A6I0DXD1"/>
<dbReference type="InterPro" id="IPR058040">
    <property type="entry name" value="BW3TFN"/>
</dbReference>
<evidence type="ECO:0000313" key="2">
    <source>
        <dbReference type="Proteomes" id="UP000441102"/>
    </source>
</evidence>
<evidence type="ECO:0000313" key="1">
    <source>
        <dbReference type="EMBL" id="KAB2801632.1"/>
    </source>
</evidence>
<proteinExistence type="predicted"/>
<gene>
    <name evidence="1" type="ORF">F9L06_08110</name>
</gene>
<organism evidence="1 2">
    <name type="scientific">Brucella anthropi</name>
    <name type="common">Ochrobactrum anthropi</name>
    <dbReference type="NCBI Taxonomy" id="529"/>
    <lineage>
        <taxon>Bacteria</taxon>
        <taxon>Pseudomonadati</taxon>
        <taxon>Pseudomonadota</taxon>
        <taxon>Alphaproteobacteria</taxon>
        <taxon>Hyphomicrobiales</taxon>
        <taxon>Brucellaceae</taxon>
        <taxon>Brucella/Ochrobactrum group</taxon>
        <taxon>Brucella</taxon>
    </lineage>
</organism>
<dbReference type="Proteomes" id="UP000441102">
    <property type="component" value="Unassembled WGS sequence"/>
</dbReference>